<evidence type="ECO:0008006" key="7">
    <source>
        <dbReference type="Google" id="ProtNLM"/>
    </source>
</evidence>
<keyword evidence="1" id="KW-0342">GTP-binding</keyword>
<keyword evidence="1" id="KW-0547">Nucleotide-binding</keyword>
<dbReference type="InterPro" id="IPR027417">
    <property type="entry name" value="P-loop_NTPase"/>
</dbReference>
<keyword evidence="6" id="KW-1185">Reference proteome</keyword>
<dbReference type="Gene3D" id="3.40.50.300">
    <property type="entry name" value="P-loop containing nucleotide triphosphate hydrolases"/>
    <property type="match status" value="3"/>
</dbReference>
<protein>
    <recommendedName>
        <fullName evidence="7">AIG1-type G domain-containing protein</fullName>
    </recommendedName>
</protein>
<reference evidence="5 6" key="1">
    <citation type="submission" date="2019-04" db="EMBL/GenBank/DDBJ databases">
        <title>Chromosome genome assembly for Takifugu flavidus.</title>
        <authorList>
            <person name="Xiao S."/>
        </authorList>
    </citation>
    <scope>NUCLEOTIDE SEQUENCE [LARGE SCALE GENOMIC DNA]</scope>
    <source>
        <strain evidence="5">HTHZ2018</strain>
        <tissue evidence="5">Muscle</tissue>
    </source>
</reference>
<dbReference type="PROSITE" id="PS00675">
    <property type="entry name" value="SIGMA54_INTERACT_1"/>
    <property type="match status" value="2"/>
</dbReference>
<dbReference type="InterPro" id="IPR030379">
    <property type="entry name" value="G_SEPTIN_dom"/>
</dbReference>
<sequence length="2070" mass="239339">MQSIDTENFYKGVQGRLPASLLKSIPPPPLVTPLQLSLSNHRFEDSEEDSIAMATENSETFLSSIIKKSQLIQSGSPKIYRLNAVTKITEGLKTVTVGTKKVNRLNKTILLLDLWVRGENASFSLTLVDTPGYGDNRDDRNDDSIGERLLEWFSTDGGVHEINAVGLVLKASDNRLSDRLGYVFNSVASLFAANMEKNMFALLTHSDGRPPDNALTALADAQIKYAKDEQGQPVHFVFNNCQSDQRTGRYMRNLKNAWEDSEDEMKRFMEVLNVTEAQTLWTTVEVIKQRNQLKECIINIQDKLKFIELNKTQIDQENALYNKCEEKMKANENYEEDVDEPYKDKEPIEGGRCGFLWLYYREATSCLRCEETCHRKCRMNSTSPDGPRCKMFDGRGHCTVCTNKCERKHHVKMNWIYVTKTRKVRKTYEDIKKKYMEGVKGMEEHFSTLQRMQQEMEKKLLEQEHEGLEKSFQHITRLESIALNIDSIFTLKHLDFLIERMQDEKFAEEVRKLKEMKKRMEAQAWFKYKNIIETSQLIQSGSPKIYRLNAVTKITEGLKKVTFGTKKVNRLNKTILLLGETGTGKSALIDLLVNYAMGVKWGDEVWFKIVEEETTRQSESQTSDVIMYQIFGFEGKTLPFSLTLVDTPGYGDNRDDTNDDIIGERLLEWFTSDGGIHEVHAVGLVLKASDNRLSDRLRYVFDSVASLFGANMEKNMFALLKHSDGGPPENALTALADAQIKYAKDEQGEPVHFVFNNCQSDQRTGRFMRNLKNAWEDSEDEMKRFMEVLKVTEAQTLWTTVEANKNYEGDVDEPYKDKEPIEGGRCGFLWMYYRGATSWRRCEETCHHKCRMMNSTRPDGPRCKMFDGRGHCRVCTNKCEREHHVKKKWIYVTKTRKVRKTYEDIKKEYKEGVKGMEEHFRTLERMQQEMEKLLEQEHEGLEKSFQHITRLESIALNVDSIFTFKHLDFLIERMQDERFAEEVRKLKEMKQCMEDSAKAAVKVLQHLDSPGTYARILFVDFSSVFNTIHPALLQDKLSQLSVPVSLCRWITHFLTDQRHHQSVKLIKFAINGDETAYRKEVARLVSWCGHNNLQLNAQKTVEMIVGFRKVTAPLPPLALMDSPITIADSFHFLGTTITRDLKWEPTISSLIKKAQQRMFFLRQLRKLKLPPRMLAQFYTAIIESILTSSITVWFVGATARDGLRLQRVVRAAEKVIGCRLPSIQDLYISRTRRRAGRITADPSHPGHGLFSPLPSGRRLRSIRTKTSRYMNSFFPSAIRLLNTKNSETFLSSIIKKSQLIQSGSPEIYRLNAVTKITEGLKTVTVGTKNVNRLNKTILLLGETETGKSALIDLLVNYAMGVKWGDEVWFKRFMEVLNVTEAQTLRTTVAVINQRNQLKECIINIQDKLKFIELKKKEIDQEKALYIKCKEKMKATKNYEEDVDEPYKDKVPIEGGRWWFFWVKGATSCLLCEETCHHKCTCTFLNGCYCPIFDGRDHCTVCTNKCEREHHVKKKWIYVPKTRKVRKTYEDIKKEYKEGVKGMEKHSSTLEQMQQEMEKLLEQEHEGLEKSFQHITRLESIALKVDSIFTFKHLDFLIERMQDEKFAEERKAQAWFKYKNITETSQLIQSGSPKIYQLNTVPKITEGLKTVTVGTKKVNRLNKTILLLGETGTGKSTLIDLLVNYAMGVKWEDEVWFKIVEEETTRQSESQTSDVIMYQIFGFEGKTLPFSLTLVDTPGYGDNRDDTNDDIIAERLLEWFTSDGGVHEIHAVGLVLKASDNRLSDRLGYVFDSVASLFGANMEENMFALLTHSDSGPPENALTALADAQIKYAKDEQGQPVHFVFNNRQSDPRMEQHTYALKFAWEISEDQMKRFMEVLNVTEAQTLRTTVEGATSCLLCEETCHHKCTCTFLNGRYCPIFDGRDHCTVCTNKCERKHHVKKKWIYVPKTRKVRKTYEDIKKVYKEGVKGMEEHSSTLERMQQEMEKLLEQEHEELEKSFQHITRLESIALNVDSIFTFKHLDFLIERMQDEKFAEEVRKLKEMKQRMEGKNLRKALNYAATAGGDKKKQK</sequence>
<dbReference type="PANTHER" id="PTHR32046:SF11">
    <property type="entry name" value="IMMUNE-ASSOCIATED NUCLEOTIDE-BINDING PROTEIN 10-LIKE"/>
    <property type="match status" value="1"/>
</dbReference>
<feature type="coiled-coil region" evidence="2">
    <location>
        <begin position="1542"/>
        <end position="1569"/>
    </location>
</feature>
<feature type="coiled-coil region" evidence="2">
    <location>
        <begin position="1970"/>
        <end position="1997"/>
    </location>
</feature>
<feature type="coiled-coil region" evidence="2">
    <location>
        <begin position="916"/>
        <end position="943"/>
    </location>
</feature>
<keyword evidence="2" id="KW-0175">Coiled coil</keyword>
<dbReference type="InterPro" id="IPR025662">
    <property type="entry name" value="Sigma_54_int_dom_ATP-bd_1"/>
</dbReference>
<dbReference type="Pfam" id="PF09004">
    <property type="entry name" value="ALKBH8_N"/>
    <property type="match status" value="1"/>
</dbReference>
<dbReference type="Proteomes" id="UP000324091">
    <property type="component" value="Chromosome 20"/>
</dbReference>
<dbReference type="InterPro" id="IPR015095">
    <property type="entry name" value="AlkB_hom8_N"/>
</dbReference>
<name>A0A5C6NK60_9TELE</name>
<feature type="domain" description="Septin-type G" evidence="3">
    <location>
        <begin position="573"/>
        <end position="658"/>
    </location>
</feature>
<evidence type="ECO:0000259" key="3">
    <source>
        <dbReference type="Pfam" id="PF00735"/>
    </source>
</evidence>
<dbReference type="GO" id="GO:0005525">
    <property type="term" value="F:GTP binding"/>
    <property type="evidence" value="ECO:0007669"/>
    <property type="project" value="UniProtKB-KW"/>
</dbReference>
<comment type="caution">
    <text evidence="5">The sequence shown here is derived from an EMBL/GenBank/DDBJ whole genome shotgun (WGS) entry which is preliminary data.</text>
</comment>
<dbReference type="Pfam" id="PF00735">
    <property type="entry name" value="Septin"/>
    <property type="match status" value="2"/>
</dbReference>
<dbReference type="GO" id="GO:0016706">
    <property type="term" value="F:2-oxoglutarate-dependent dioxygenase activity"/>
    <property type="evidence" value="ECO:0007669"/>
    <property type="project" value="InterPro"/>
</dbReference>
<feature type="coiled-coil region" evidence="2">
    <location>
        <begin position="442"/>
        <end position="471"/>
    </location>
</feature>
<evidence type="ECO:0000259" key="4">
    <source>
        <dbReference type="Pfam" id="PF09004"/>
    </source>
</evidence>
<dbReference type="SUPFAM" id="SSF52540">
    <property type="entry name" value="P-loop containing nucleoside triphosphate hydrolases"/>
    <property type="match status" value="3"/>
</dbReference>
<evidence type="ECO:0000313" key="6">
    <source>
        <dbReference type="Proteomes" id="UP000324091"/>
    </source>
</evidence>
<accession>A0A5C6NK60</accession>
<comment type="similarity">
    <text evidence="1">Belongs to the TRAFAC class TrmE-Era-EngA-EngB-Septin-like GTPase superfamily. Septin GTPase family.</text>
</comment>
<gene>
    <name evidence="5" type="ORF">D4764_20G0005020</name>
</gene>
<organism evidence="5 6">
    <name type="scientific">Takifugu flavidus</name>
    <name type="common">sansaifugu</name>
    <dbReference type="NCBI Taxonomy" id="433684"/>
    <lineage>
        <taxon>Eukaryota</taxon>
        <taxon>Metazoa</taxon>
        <taxon>Chordata</taxon>
        <taxon>Craniata</taxon>
        <taxon>Vertebrata</taxon>
        <taxon>Euteleostomi</taxon>
        <taxon>Actinopterygii</taxon>
        <taxon>Neopterygii</taxon>
        <taxon>Teleostei</taxon>
        <taxon>Neoteleostei</taxon>
        <taxon>Acanthomorphata</taxon>
        <taxon>Eupercaria</taxon>
        <taxon>Tetraodontiformes</taxon>
        <taxon>Tetradontoidea</taxon>
        <taxon>Tetraodontidae</taxon>
        <taxon>Takifugu</taxon>
    </lineage>
</organism>
<feature type="domain" description="Alkylated DNA repair protein AlkB homologue 8 N-terminal" evidence="4">
    <location>
        <begin position="1144"/>
        <end position="1184"/>
    </location>
</feature>
<evidence type="ECO:0000256" key="2">
    <source>
        <dbReference type="SAM" id="Coils"/>
    </source>
</evidence>
<dbReference type="EMBL" id="RHFK02000013">
    <property type="protein sequence ID" value="TWW66470.1"/>
    <property type="molecule type" value="Genomic_DNA"/>
</dbReference>
<dbReference type="PANTHER" id="PTHR32046">
    <property type="entry name" value="G DOMAIN-CONTAINING PROTEIN"/>
    <property type="match status" value="1"/>
</dbReference>
<dbReference type="GO" id="GO:0008168">
    <property type="term" value="F:methyltransferase activity"/>
    <property type="evidence" value="ECO:0007669"/>
    <property type="project" value="InterPro"/>
</dbReference>
<proteinExistence type="inferred from homology"/>
<evidence type="ECO:0000256" key="1">
    <source>
        <dbReference type="RuleBase" id="RU004560"/>
    </source>
</evidence>
<feature type="domain" description="Septin-type G" evidence="3">
    <location>
        <begin position="1662"/>
        <end position="1747"/>
    </location>
</feature>
<evidence type="ECO:0000313" key="5">
    <source>
        <dbReference type="EMBL" id="TWW66470.1"/>
    </source>
</evidence>